<dbReference type="Proteomes" id="UP000033881">
    <property type="component" value="Unassembled WGS sequence"/>
</dbReference>
<proteinExistence type="predicted"/>
<organism evidence="1 2">
    <name type="scientific">Candidatus Woesebacteria bacterium GW2011_GWB1_39_12</name>
    <dbReference type="NCBI Taxonomy" id="1618574"/>
    <lineage>
        <taxon>Bacteria</taxon>
        <taxon>Candidatus Woeseibacteriota</taxon>
    </lineage>
</organism>
<accession>A0A0G0MAH0</accession>
<comment type="caution">
    <text evidence="1">The sequence shown here is derived from an EMBL/GenBank/DDBJ whole genome shotgun (WGS) entry which is preliminary data.</text>
</comment>
<reference evidence="1 2" key="1">
    <citation type="journal article" date="2015" name="Nature">
        <title>rRNA introns, odd ribosomes, and small enigmatic genomes across a large radiation of phyla.</title>
        <authorList>
            <person name="Brown C.T."/>
            <person name="Hug L.A."/>
            <person name="Thomas B.C."/>
            <person name="Sharon I."/>
            <person name="Castelle C.J."/>
            <person name="Singh A."/>
            <person name="Wilkins M.J."/>
            <person name="Williams K.H."/>
            <person name="Banfield J.F."/>
        </authorList>
    </citation>
    <scope>NUCLEOTIDE SEQUENCE [LARGE SCALE GENOMIC DNA]</scope>
</reference>
<dbReference type="STRING" id="1618574.UT24_C0016G0062"/>
<evidence type="ECO:0000313" key="2">
    <source>
        <dbReference type="Proteomes" id="UP000033881"/>
    </source>
</evidence>
<sequence>MDDNIKTPSLEAKDEFTIIDGKEVKVVRTPEMKDEPEPTIHHHNNLDQPAIDLTREVTGTVLHNDLGGVTSDQHHTKLHAASHTSGGADDLTGITLTNMVYNGGTATSMKLVTPTIGTMASTGGTANTLTLGTPTITGGTYSLGTFGTPTIIGGTATSLNLVTPTIGTPSLTGGTVNPIAYSVGGTVGVDGTVVYIKTVDFGGTTTTSGTIVFTKGIATNVS</sequence>
<dbReference type="EMBL" id="LBWB01000016">
    <property type="protein sequence ID" value="KKR00173.1"/>
    <property type="molecule type" value="Genomic_DNA"/>
</dbReference>
<dbReference type="AlphaFoldDB" id="A0A0G0MAH0"/>
<gene>
    <name evidence="1" type="ORF">UT24_C0016G0062</name>
</gene>
<name>A0A0G0MAH0_9BACT</name>
<protein>
    <submittedName>
        <fullName evidence="1">Uncharacterized protein</fullName>
    </submittedName>
</protein>
<evidence type="ECO:0000313" key="1">
    <source>
        <dbReference type="EMBL" id="KKR00173.1"/>
    </source>
</evidence>
<dbReference type="PATRIC" id="fig|1618574.4.peg.1282"/>